<protein>
    <submittedName>
        <fullName evidence="1">Uncharacterized protein</fullName>
    </submittedName>
</protein>
<dbReference type="AlphaFoldDB" id="E7C810"/>
<reference evidence="1" key="1">
    <citation type="submission" date="2010-01" db="EMBL/GenBank/DDBJ databases">
        <title>Genome fragments of uncultured bacteria from the North Pacific subtropical Gyre.</title>
        <authorList>
            <person name="Pham V.D."/>
            <person name="Delong E.F."/>
        </authorList>
    </citation>
    <scope>NUCLEOTIDE SEQUENCE</scope>
</reference>
<dbReference type="EMBL" id="GU568018">
    <property type="protein sequence ID" value="ADI23585.1"/>
    <property type="molecule type" value="Genomic_DNA"/>
</dbReference>
<evidence type="ECO:0000313" key="1">
    <source>
        <dbReference type="EMBL" id="ADI23585.1"/>
    </source>
</evidence>
<accession>E7C810</accession>
<name>E7C810_9BACT</name>
<proteinExistence type="predicted"/>
<organism evidence="1">
    <name type="scientific">uncultured nuHF2 cluster bacterium HF0770_42C12</name>
    <dbReference type="NCBI Taxonomy" id="723593"/>
    <lineage>
        <taxon>Bacteria</taxon>
        <taxon>environmental samples</taxon>
    </lineage>
</organism>
<sequence length="85" mass="9354">MATPEELEKLSLEFSIRDVEGVFAKLCLSEDGEEAESIRWDAKTKAWSRDKTPGLGTILYAPLASEEDLKSAGVTEPPMRVSDIP</sequence>